<dbReference type="Gramene" id="TKW30620">
    <property type="protein sequence ID" value="TKW30620"/>
    <property type="gene ID" value="SEVIR_2G049800v2"/>
</dbReference>
<feature type="region of interest" description="Disordered" evidence="18">
    <location>
        <begin position="333"/>
        <end position="358"/>
    </location>
</feature>
<evidence type="ECO:0000256" key="16">
    <source>
        <dbReference type="ARBA" id="ARBA00023242"/>
    </source>
</evidence>
<comment type="catalytic activity">
    <reaction evidence="1">
        <text>Exonucleolytic cleavage of poly(A) to 5'-AMP.</text>
        <dbReference type="EC" id="3.1.13.4"/>
    </reaction>
</comment>
<keyword evidence="16" id="KW-0539">Nucleus</keyword>
<keyword evidence="13" id="KW-0694">RNA-binding</keyword>
<evidence type="ECO:0000256" key="13">
    <source>
        <dbReference type="ARBA" id="ARBA00022884"/>
    </source>
</evidence>
<feature type="region of interest" description="Disordered" evidence="18">
    <location>
        <begin position="138"/>
        <end position="214"/>
    </location>
</feature>
<comment type="subcellular location">
    <subcellularLocation>
        <location evidence="4">Cytoplasm</location>
    </subcellularLocation>
    <subcellularLocation>
        <location evidence="3">Nucleus</location>
    </subcellularLocation>
</comment>
<evidence type="ECO:0000256" key="18">
    <source>
        <dbReference type="SAM" id="MobiDB-lite"/>
    </source>
</evidence>
<keyword evidence="15" id="KW-0804">Transcription</keyword>
<comment type="similarity">
    <text evidence="5">Belongs to the CAF1 family.</text>
</comment>
<keyword evidence="14" id="KW-0805">Transcription regulation</keyword>
<keyword evidence="11" id="KW-0378">Hydrolase</keyword>
<protein>
    <recommendedName>
        <fullName evidence="7">poly(A)-specific ribonuclease</fullName>
        <ecNumber evidence="7">3.1.13.4</ecNumber>
    </recommendedName>
</protein>
<organism evidence="19 20">
    <name type="scientific">Setaria viridis</name>
    <name type="common">Green bristlegrass</name>
    <name type="synonym">Setaria italica subsp. viridis</name>
    <dbReference type="NCBI Taxonomy" id="4556"/>
    <lineage>
        <taxon>Eukaryota</taxon>
        <taxon>Viridiplantae</taxon>
        <taxon>Streptophyta</taxon>
        <taxon>Embryophyta</taxon>
        <taxon>Tracheophyta</taxon>
        <taxon>Spermatophyta</taxon>
        <taxon>Magnoliopsida</taxon>
        <taxon>Liliopsida</taxon>
        <taxon>Poales</taxon>
        <taxon>Poaceae</taxon>
        <taxon>PACMAD clade</taxon>
        <taxon>Panicoideae</taxon>
        <taxon>Panicodae</taxon>
        <taxon>Paniceae</taxon>
        <taxon>Cenchrinae</taxon>
        <taxon>Setaria</taxon>
    </lineage>
</organism>
<feature type="region of interest" description="Disordered" evidence="18">
    <location>
        <begin position="1"/>
        <end position="21"/>
    </location>
</feature>
<dbReference type="GO" id="GO:0030014">
    <property type="term" value="C:CCR4-NOT complex"/>
    <property type="evidence" value="ECO:0007669"/>
    <property type="project" value="InterPro"/>
</dbReference>
<evidence type="ECO:0000256" key="17">
    <source>
        <dbReference type="ARBA" id="ARBA00025148"/>
    </source>
</evidence>
<dbReference type="GO" id="GO:0005634">
    <property type="term" value="C:nucleus"/>
    <property type="evidence" value="ECO:0007669"/>
    <property type="project" value="UniProtKB-SubCell"/>
</dbReference>
<evidence type="ECO:0000256" key="8">
    <source>
        <dbReference type="ARBA" id="ARBA00022490"/>
    </source>
</evidence>
<dbReference type="GO" id="GO:0046872">
    <property type="term" value="F:metal ion binding"/>
    <property type="evidence" value="ECO:0007669"/>
    <property type="project" value="UniProtKB-KW"/>
</dbReference>
<dbReference type="GO" id="GO:0003723">
    <property type="term" value="F:RNA binding"/>
    <property type="evidence" value="ECO:0007669"/>
    <property type="project" value="UniProtKB-KW"/>
</dbReference>
<dbReference type="InterPro" id="IPR012337">
    <property type="entry name" value="RNaseH-like_sf"/>
</dbReference>
<evidence type="ECO:0000256" key="9">
    <source>
        <dbReference type="ARBA" id="ARBA00022722"/>
    </source>
</evidence>
<keyword evidence="10" id="KW-0479">Metal-binding</keyword>
<evidence type="ECO:0000256" key="2">
    <source>
        <dbReference type="ARBA" id="ARBA00001968"/>
    </source>
</evidence>
<comment type="subunit">
    <text evidence="6">Component of the CCR4-NOT complex, at least composed of CRR4 and CAF1 proteins.</text>
</comment>
<evidence type="ECO:0000256" key="10">
    <source>
        <dbReference type="ARBA" id="ARBA00022723"/>
    </source>
</evidence>
<dbReference type="InterPro" id="IPR036397">
    <property type="entry name" value="RNaseH_sf"/>
</dbReference>
<sequence length="655" mass="70122">MAAAGATRPGPRGSGTRHLPCGAPQVAKLIAGGAAPPAAGAGDGSGRCAFVAHRREEEPPPPCASSARLDVSPRGLCTGARESGSGGGIRRRARLVPSKEKQAYQRVVYIHHVLSCLRHRLATAFCTVSPYHCLHGSPSRTRHPEHDTNASAINRDSQRSSRSNPTDQIDPFGARACVHDRTRRRPSKKIPRRRHHHRAGGETSRQQRSSAATMCGAPFYPPPIATRFVYNSKTATADVMDLSSPAPSSSETGAPPYDTLPAFSMESSAPYAALPPPSRQQKLMMMAEAAWGLAAPARKRNQGSPTTATCGAVPVPPPIKLMAISGPVSQDVMDAGSSAPSTPSDCSSTMETTPSPRGPLPAFPSSSDAPPCGLATARQIPAPRVEVRQVWAHNFDAEAKLIESLLPKFRYAAVDTEFPGTVYRPAGAAYMLTPERRYELLKQNVDALDLIQLGLTLFDSGGRLPSLGGGGGGPARCVWEFNFREFDVRRHRHALESIAMLRAKGVDFDRTRRHGVDAAAFGPRLRKWLRAGLGRAGIVTFSGGYDLAYLVKVIYGPGYELPGTAAQFEGVARSLLRRRLFDVKEMARLCPADLRGGLDSVAGKLNVGRAVGEAHQAGSDSLLTCHTFMKMRESYFDDDGKLAVVAGVLTDITAY</sequence>
<accession>A0A4U6VLN4</accession>
<reference evidence="19" key="1">
    <citation type="submission" date="2019-03" db="EMBL/GenBank/DDBJ databases">
        <title>WGS assembly of Setaria viridis.</title>
        <authorList>
            <person name="Huang P."/>
            <person name="Jenkins J."/>
            <person name="Grimwood J."/>
            <person name="Barry K."/>
            <person name="Healey A."/>
            <person name="Mamidi S."/>
            <person name="Sreedasyam A."/>
            <person name="Shu S."/>
            <person name="Feldman M."/>
            <person name="Wu J."/>
            <person name="Yu Y."/>
            <person name="Chen C."/>
            <person name="Johnson J."/>
            <person name="Rokhsar D."/>
            <person name="Baxter I."/>
            <person name="Schmutz J."/>
            <person name="Brutnell T."/>
            <person name="Kellogg E."/>
        </authorList>
    </citation>
    <scope>NUCLEOTIDE SEQUENCE [LARGE SCALE GENOMIC DNA]</scope>
</reference>
<dbReference type="InterPro" id="IPR039637">
    <property type="entry name" value="CNOT7/CNOT8/Pop2"/>
</dbReference>
<dbReference type="Gene3D" id="3.30.420.10">
    <property type="entry name" value="Ribonuclease H-like superfamily/Ribonuclease H"/>
    <property type="match status" value="1"/>
</dbReference>
<dbReference type="OMA" id="DCSSTME"/>
<evidence type="ECO:0000256" key="7">
    <source>
        <dbReference type="ARBA" id="ARBA00012161"/>
    </source>
</evidence>
<evidence type="ECO:0000256" key="15">
    <source>
        <dbReference type="ARBA" id="ARBA00023163"/>
    </source>
</evidence>
<dbReference type="AlphaFoldDB" id="A0A4U6VLN4"/>
<dbReference type="EC" id="3.1.13.4" evidence="7"/>
<name>A0A4U6VLN4_SETVI</name>
<feature type="compositionally biased region" description="Basic residues" evidence="18">
    <location>
        <begin position="181"/>
        <end position="198"/>
    </location>
</feature>
<keyword evidence="8" id="KW-0963">Cytoplasm</keyword>
<evidence type="ECO:0000256" key="3">
    <source>
        <dbReference type="ARBA" id="ARBA00004123"/>
    </source>
</evidence>
<feature type="compositionally biased region" description="Polar residues" evidence="18">
    <location>
        <begin position="203"/>
        <end position="212"/>
    </location>
</feature>
<evidence type="ECO:0000256" key="1">
    <source>
        <dbReference type="ARBA" id="ARBA00001663"/>
    </source>
</evidence>
<evidence type="ECO:0000256" key="6">
    <source>
        <dbReference type="ARBA" id="ARBA00011757"/>
    </source>
</evidence>
<comment type="function">
    <text evidence="17">Ubiquitous transcription factor required for a diverse set of processes. It is a component of the CCR4 complex involved in the control of gene expression.</text>
</comment>
<feature type="compositionally biased region" description="Low complexity" evidence="18">
    <location>
        <begin position="1"/>
        <end position="17"/>
    </location>
</feature>
<dbReference type="Proteomes" id="UP000298652">
    <property type="component" value="Chromosome 2"/>
</dbReference>
<evidence type="ECO:0000256" key="14">
    <source>
        <dbReference type="ARBA" id="ARBA00023015"/>
    </source>
</evidence>
<evidence type="ECO:0000256" key="5">
    <source>
        <dbReference type="ARBA" id="ARBA00008372"/>
    </source>
</evidence>
<comment type="cofactor">
    <cofactor evidence="2">
        <name>a divalent metal cation</name>
        <dbReference type="ChEBI" id="CHEBI:60240"/>
    </cofactor>
</comment>
<dbReference type="EMBL" id="CM016553">
    <property type="protein sequence ID" value="TKW30620.1"/>
    <property type="molecule type" value="Genomic_DNA"/>
</dbReference>
<dbReference type="InterPro" id="IPR006941">
    <property type="entry name" value="RNase_CAF1"/>
</dbReference>
<evidence type="ECO:0000256" key="12">
    <source>
        <dbReference type="ARBA" id="ARBA00022839"/>
    </source>
</evidence>
<dbReference type="SUPFAM" id="SSF53098">
    <property type="entry name" value="Ribonuclease H-like"/>
    <property type="match status" value="1"/>
</dbReference>
<evidence type="ECO:0000313" key="19">
    <source>
        <dbReference type="EMBL" id="TKW30620.1"/>
    </source>
</evidence>
<proteinExistence type="inferred from homology"/>
<evidence type="ECO:0000313" key="20">
    <source>
        <dbReference type="Proteomes" id="UP000298652"/>
    </source>
</evidence>
<keyword evidence="12" id="KW-0269">Exonuclease</keyword>
<dbReference type="GO" id="GO:0004535">
    <property type="term" value="F:poly(A)-specific ribonuclease activity"/>
    <property type="evidence" value="ECO:0007669"/>
    <property type="project" value="UniProtKB-EC"/>
</dbReference>
<gene>
    <name evidence="19" type="ORF">SEVIR_2G049800v2</name>
</gene>
<feature type="compositionally biased region" description="Low complexity" evidence="18">
    <location>
        <begin position="337"/>
        <end position="349"/>
    </location>
</feature>
<evidence type="ECO:0000256" key="11">
    <source>
        <dbReference type="ARBA" id="ARBA00022801"/>
    </source>
</evidence>
<evidence type="ECO:0000256" key="4">
    <source>
        <dbReference type="ARBA" id="ARBA00004496"/>
    </source>
</evidence>
<keyword evidence="9" id="KW-0540">Nuclease</keyword>
<dbReference type="Pfam" id="PF04857">
    <property type="entry name" value="CAF1"/>
    <property type="match status" value="1"/>
</dbReference>
<dbReference type="FunFam" id="3.30.420.10:FF:000067">
    <property type="entry name" value="Putative CCR4-associated factor 1 11"/>
    <property type="match status" value="1"/>
</dbReference>
<keyword evidence="20" id="KW-1185">Reference proteome</keyword>
<feature type="compositionally biased region" description="Polar residues" evidence="18">
    <location>
        <begin position="149"/>
        <end position="167"/>
    </location>
</feature>
<dbReference type="PANTHER" id="PTHR10797">
    <property type="entry name" value="CCR4-NOT TRANSCRIPTION COMPLEX SUBUNIT"/>
    <property type="match status" value="1"/>
</dbReference>
<dbReference type="GO" id="GO:0005737">
    <property type="term" value="C:cytoplasm"/>
    <property type="evidence" value="ECO:0007669"/>
    <property type="project" value="UniProtKB-SubCell"/>
</dbReference>